<evidence type="ECO:0000313" key="7">
    <source>
        <dbReference type="EMBL" id="SDI53706.1"/>
    </source>
</evidence>
<keyword evidence="3 7" id="KW-0489">Methyltransferase</keyword>
<dbReference type="PANTHER" id="PTHR33603:SF1">
    <property type="entry name" value="RIBOSOMAL RNA LARGE SUBUNIT METHYLTRANSFERASE H"/>
    <property type="match status" value="1"/>
</dbReference>
<name>A0A1G8LDJ7_9CLOT</name>
<dbReference type="Proteomes" id="UP000183255">
    <property type="component" value="Unassembled WGS sequence"/>
</dbReference>
<evidence type="ECO:0000256" key="3">
    <source>
        <dbReference type="ARBA" id="ARBA00022603"/>
    </source>
</evidence>
<keyword evidence="1" id="KW-0963">Cytoplasm</keyword>
<evidence type="ECO:0000256" key="5">
    <source>
        <dbReference type="ARBA" id="ARBA00022691"/>
    </source>
</evidence>
<dbReference type="GO" id="GO:0032259">
    <property type="term" value="P:methylation"/>
    <property type="evidence" value="ECO:0007669"/>
    <property type="project" value="UniProtKB-KW"/>
</dbReference>
<sequence length="155" mass="17855">MNQNFEVRLIAVGKLKESYLREAEDKLSTVLRKKVRLTLWEVPDEKTKEGASEKEIEKVKTLEGKKMLKHFLPSGKIVAMDLRGKKLKSGEFQRMIQKFSEEETAVQFVIGGSLGISEEILSMAHQKISFGEMTYPHQLFRIMLLEELGKIEDRV</sequence>
<proteinExistence type="inferred from homology"/>
<dbReference type="PIRSF" id="PIRSF004505">
    <property type="entry name" value="MT_bac"/>
    <property type="match status" value="1"/>
</dbReference>
<evidence type="ECO:0000256" key="2">
    <source>
        <dbReference type="ARBA" id="ARBA00022552"/>
    </source>
</evidence>
<reference evidence="7 8" key="1">
    <citation type="submission" date="2016-10" db="EMBL/GenBank/DDBJ databases">
        <authorList>
            <person name="de Groot N.N."/>
        </authorList>
    </citation>
    <scope>NUCLEOTIDE SEQUENCE [LARGE SCALE GENOMIC DNA]</scope>
    <source>
        <strain evidence="7 8">CGMCC 1.5058</strain>
    </source>
</reference>
<dbReference type="PANTHER" id="PTHR33603">
    <property type="entry name" value="METHYLTRANSFERASE"/>
    <property type="match status" value="1"/>
</dbReference>
<dbReference type="Gene3D" id="3.40.1280.10">
    <property type="match status" value="1"/>
</dbReference>
<dbReference type="InterPro" id="IPR029028">
    <property type="entry name" value="Alpha/beta_knot_MTases"/>
</dbReference>
<dbReference type="InterPro" id="IPR029026">
    <property type="entry name" value="tRNA_m1G_MTases_N"/>
</dbReference>
<gene>
    <name evidence="7" type="ORF">SAMN05421804_10352</name>
</gene>
<dbReference type="RefSeq" id="WP_031575502.1">
    <property type="nucleotide sequence ID" value="NZ_FNDZ01000003.1"/>
</dbReference>
<dbReference type="InterPro" id="IPR003742">
    <property type="entry name" value="RlmH-like"/>
</dbReference>
<keyword evidence="5" id="KW-0949">S-adenosyl-L-methionine</keyword>
<protein>
    <submittedName>
        <fullName evidence="7">23S rRNA (Pseudouridine1915-N3)-methyltransferase</fullName>
    </submittedName>
</protein>
<organism evidence="7 8">
    <name type="scientific">Proteiniclasticum ruminis</name>
    <dbReference type="NCBI Taxonomy" id="398199"/>
    <lineage>
        <taxon>Bacteria</taxon>
        <taxon>Bacillati</taxon>
        <taxon>Bacillota</taxon>
        <taxon>Clostridia</taxon>
        <taxon>Eubacteriales</taxon>
        <taxon>Clostridiaceae</taxon>
        <taxon>Proteiniclasticum</taxon>
    </lineage>
</organism>
<dbReference type="EMBL" id="FNDZ01000003">
    <property type="protein sequence ID" value="SDI53706.1"/>
    <property type="molecule type" value="Genomic_DNA"/>
</dbReference>
<evidence type="ECO:0000256" key="6">
    <source>
        <dbReference type="ARBA" id="ARBA00038303"/>
    </source>
</evidence>
<evidence type="ECO:0000256" key="4">
    <source>
        <dbReference type="ARBA" id="ARBA00022679"/>
    </source>
</evidence>
<keyword evidence="4 7" id="KW-0808">Transferase</keyword>
<evidence type="ECO:0000256" key="1">
    <source>
        <dbReference type="ARBA" id="ARBA00022490"/>
    </source>
</evidence>
<comment type="similarity">
    <text evidence="6">Belongs to the RNA methyltransferase RlmH family.</text>
</comment>
<keyword evidence="2" id="KW-0698">rRNA processing</keyword>
<dbReference type="GO" id="GO:0006364">
    <property type="term" value="P:rRNA processing"/>
    <property type="evidence" value="ECO:0007669"/>
    <property type="project" value="UniProtKB-KW"/>
</dbReference>
<dbReference type="AlphaFoldDB" id="A0A1G8LDJ7"/>
<dbReference type="Pfam" id="PF02590">
    <property type="entry name" value="SPOUT_MTase"/>
    <property type="match status" value="1"/>
</dbReference>
<dbReference type="GO" id="GO:0008168">
    <property type="term" value="F:methyltransferase activity"/>
    <property type="evidence" value="ECO:0007669"/>
    <property type="project" value="UniProtKB-KW"/>
</dbReference>
<dbReference type="SUPFAM" id="SSF75217">
    <property type="entry name" value="alpha/beta knot"/>
    <property type="match status" value="1"/>
</dbReference>
<dbReference type="CDD" id="cd18081">
    <property type="entry name" value="RlmH-like"/>
    <property type="match status" value="1"/>
</dbReference>
<evidence type="ECO:0000313" key="8">
    <source>
        <dbReference type="Proteomes" id="UP000183255"/>
    </source>
</evidence>
<accession>A0A1G8LDJ7</accession>